<organism evidence="1 2">
    <name type="scientific">Winogradskyella bathintestinalis</name>
    <dbReference type="NCBI Taxonomy" id="3035208"/>
    <lineage>
        <taxon>Bacteria</taxon>
        <taxon>Pseudomonadati</taxon>
        <taxon>Bacteroidota</taxon>
        <taxon>Flavobacteriia</taxon>
        <taxon>Flavobacteriales</taxon>
        <taxon>Flavobacteriaceae</taxon>
        <taxon>Winogradskyella</taxon>
    </lineage>
</organism>
<gene>
    <name evidence="1" type="ORF">QMA06_04110</name>
</gene>
<protein>
    <submittedName>
        <fullName evidence="1">MoaD/ThiS family protein</fullName>
    </submittedName>
</protein>
<keyword evidence="2" id="KW-1185">Reference proteome</keyword>
<evidence type="ECO:0000313" key="2">
    <source>
        <dbReference type="Proteomes" id="UP001231197"/>
    </source>
</evidence>
<dbReference type="InterPro" id="IPR016155">
    <property type="entry name" value="Mopterin_synth/thiamin_S_b"/>
</dbReference>
<proteinExistence type="predicted"/>
<name>A0ABT7ZSF0_9FLAO</name>
<dbReference type="InterPro" id="IPR012675">
    <property type="entry name" value="Beta-grasp_dom_sf"/>
</dbReference>
<dbReference type="EMBL" id="JASDDK010000001">
    <property type="protein sequence ID" value="MDN3491894.1"/>
    <property type="molecule type" value="Genomic_DNA"/>
</dbReference>
<dbReference type="InterPro" id="IPR003749">
    <property type="entry name" value="ThiS/MoaD-like"/>
</dbReference>
<reference evidence="1 2" key="1">
    <citation type="journal article" date="2023" name="Int. J. Syst. Evol. Microbiol.">
        <title>Winogradskyella bathintestinalis sp. nov., isolated from the intestine of the deep-sea loosejaw dragonfish, Malacosteus niger.</title>
        <authorList>
            <person name="Uniacke-Lowe S."/>
            <person name="Johnson C.N."/>
            <person name="Stanton C."/>
            <person name="Hill C."/>
            <person name="Ross P."/>
        </authorList>
    </citation>
    <scope>NUCLEOTIDE SEQUENCE [LARGE SCALE GENOMIC DNA]</scope>
    <source>
        <strain evidence="1 2">APC 3343</strain>
    </source>
</reference>
<accession>A0ABT7ZSF0</accession>
<sequence>MAIIKYYGAIAEATQCNEEHIAVADLNISDCVELLSAKYNLNAFEITVALNQNLVDIDSTIKLTDSDEIALLPPFAGG</sequence>
<comment type="caution">
    <text evidence="1">The sequence shown here is derived from an EMBL/GenBank/DDBJ whole genome shotgun (WGS) entry which is preliminary data.</text>
</comment>
<dbReference type="Proteomes" id="UP001231197">
    <property type="component" value="Unassembled WGS sequence"/>
</dbReference>
<dbReference type="Gene3D" id="3.10.20.30">
    <property type="match status" value="1"/>
</dbReference>
<dbReference type="RefSeq" id="WP_290205582.1">
    <property type="nucleotide sequence ID" value="NZ_JASDDK010000001.1"/>
</dbReference>
<dbReference type="SUPFAM" id="SSF54285">
    <property type="entry name" value="MoaD/ThiS"/>
    <property type="match status" value="1"/>
</dbReference>
<dbReference type="CDD" id="cd00754">
    <property type="entry name" value="Ubl_MoaD"/>
    <property type="match status" value="1"/>
</dbReference>
<dbReference type="Pfam" id="PF02597">
    <property type="entry name" value="ThiS"/>
    <property type="match status" value="1"/>
</dbReference>
<evidence type="ECO:0000313" key="1">
    <source>
        <dbReference type="EMBL" id="MDN3491894.1"/>
    </source>
</evidence>